<keyword evidence="12" id="KW-0413">Isomerase</keyword>
<dbReference type="SMART" id="SM00491">
    <property type="entry name" value="HELICc2"/>
    <property type="match status" value="1"/>
</dbReference>
<evidence type="ECO:0000256" key="3">
    <source>
        <dbReference type="ARBA" id="ARBA00022741"/>
    </source>
</evidence>
<dbReference type="Gene3D" id="3.40.50.300">
    <property type="entry name" value="P-loop containing nucleotide triphosphate hydrolases"/>
    <property type="match status" value="2"/>
</dbReference>
<keyword evidence="5" id="KW-0378">Hydrolase</keyword>
<evidence type="ECO:0000256" key="12">
    <source>
        <dbReference type="ARBA" id="ARBA00023235"/>
    </source>
</evidence>
<evidence type="ECO:0000256" key="1">
    <source>
        <dbReference type="ARBA" id="ARBA00022485"/>
    </source>
</evidence>
<evidence type="ECO:0000313" key="15">
    <source>
        <dbReference type="Proteomes" id="UP000605805"/>
    </source>
</evidence>
<reference evidence="14" key="1">
    <citation type="journal article" date="2020" name="ISME J.">
        <title>Gammaproteobacteria mediating utilization of methyl-, sulfur- and petroleum organic compounds in deep ocean hydrothermal plumes.</title>
        <authorList>
            <person name="Zhou Z."/>
            <person name="Liu Y."/>
            <person name="Pan J."/>
            <person name="Cron B.R."/>
            <person name="Toner B.M."/>
            <person name="Anantharaman K."/>
            <person name="Breier J.A."/>
            <person name="Dick G.J."/>
            <person name="Li M."/>
        </authorList>
    </citation>
    <scope>NUCLEOTIDE SEQUENCE</scope>
    <source>
        <strain evidence="14">SZUA-1435</strain>
    </source>
</reference>
<keyword evidence="4" id="KW-0227">DNA damage</keyword>
<accession>A0A832YYJ6</accession>
<dbReference type="InterPro" id="IPR014013">
    <property type="entry name" value="Helic_SF1/SF2_ATP-bd_DinG/Rad3"/>
</dbReference>
<sequence>MDSTMPRFPYDRARPGQLEIAKALLKELEGGAVAVLDAPTGFGKTAVALYTSLTLVEKGVFSRVIYVVRTRNEIDPVMRELKSMNTDFTVLYSARRMCPLASLRGVDVDPYTFWSTCSSLRLRGLCPYYARLERVDRDSVEAVLRSSTDHVSAAQRVADRLGVCPFFAFLNLVDSASVVIATYPYVFKKRVSSILMETVDTSSSLLIVDEAHSLIDFGNLVGESIPLDTIPKALNELEKFFPQDPRAREVTQILKTVLGTVPRNADRGLRYIDIESMRDTIRQIVEVAKELSIEMRLAIATRISKSVEDSMTVETRFPQVASFLETLARDGFELYVSRARGGIELHALPSSPEPVKEILNAFKAVLLMSGTAPPKSVVERIAGSQRGVSYIDSEDYGAPNYVRSNTCVVLLRGLSSSYRLRDEHVYRQYAQLVDRVFAESPPGIVMAVYPSYEFMHSVHRYLRSEPKVVEDSGMPVAKLYEALHREEKLLVNAVASGKLSEGIEVLHGGRSAIHTVIVAGVPYPQPNDYVNRVAKSFSSDENEFYRAVAAIRTLQAVGRAVRSEHDYALIILADSRFGSSELLKMLRLRIRFVARSLEKVVEIARAFYAELHRVRGL</sequence>
<dbReference type="InterPro" id="IPR010614">
    <property type="entry name" value="RAD3-like_helicase_DEAD"/>
</dbReference>
<keyword evidence="11" id="KW-0234">DNA repair</keyword>
<keyword evidence="2" id="KW-0479">Metal-binding</keyword>
<proteinExistence type="predicted"/>
<evidence type="ECO:0000256" key="8">
    <source>
        <dbReference type="ARBA" id="ARBA00023004"/>
    </source>
</evidence>
<comment type="caution">
    <text evidence="14">The sequence shown here is derived from an EMBL/GenBank/DDBJ whole genome shotgun (WGS) entry which is preliminary data.</text>
</comment>
<dbReference type="Pfam" id="PF13307">
    <property type="entry name" value="Helicase_C_2"/>
    <property type="match status" value="1"/>
</dbReference>
<dbReference type="SMART" id="SM00488">
    <property type="entry name" value="DEXDc2"/>
    <property type="match status" value="1"/>
</dbReference>
<dbReference type="PANTHER" id="PTHR11472">
    <property type="entry name" value="DNA REPAIR DEAD HELICASE RAD3/XP-D SUBFAMILY MEMBER"/>
    <property type="match status" value="1"/>
</dbReference>
<evidence type="ECO:0000256" key="6">
    <source>
        <dbReference type="ARBA" id="ARBA00022806"/>
    </source>
</evidence>
<dbReference type="AlphaFoldDB" id="A0A832YYJ6"/>
<keyword evidence="7" id="KW-0067">ATP-binding</keyword>
<dbReference type="PROSITE" id="PS51193">
    <property type="entry name" value="HELICASE_ATP_BIND_2"/>
    <property type="match status" value="1"/>
</dbReference>
<gene>
    <name evidence="14" type="ORF">EYH02_05890</name>
</gene>
<dbReference type="GO" id="GO:0006281">
    <property type="term" value="P:DNA repair"/>
    <property type="evidence" value="ECO:0007669"/>
    <property type="project" value="UniProtKB-KW"/>
</dbReference>
<dbReference type="SUPFAM" id="SSF52540">
    <property type="entry name" value="P-loop containing nucleoside triphosphate hydrolases"/>
    <property type="match status" value="2"/>
</dbReference>
<evidence type="ECO:0000259" key="13">
    <source>
        <dbReference type="PROSITE" id="PS51193"/>
    </source>
</evidence>
<dbReference type="Pfam" id="PF06733">
    <property type="entry name" value="DEAD_2"/>
    <property type="match status" value="1"/>
</dbReference>
<keyword evidence="8" id="KW-0408">Iron</keyword>
<protein>
    <submittedName>
        <fullName evidence="14">ATP-dependent DNA helicase</fullName>
    </submittedName>
</protein>
<dbReference type="GO" id="GO:0003678">
    <property type="term" value="F:DNA helicase activity"/>
    <property type="evidence" value="ECO:0007669"/>
    <property type="project" value="InterPro"/>
</dbReference>
<dbReference type="InterPro" id="IPR006554">
    <property type="entry name" value="Helicase-like_DEXD_c2"/>
</dbReference>
<evidence type="ECO:0000256" key="10">
    <source>
        <dbReference type="ARBA" id="ARBA00023125"/>
    </source>
</evidence>
<dbReference type="GO" id="GO:0005524">
    <property type="term" value="F:ATP binding"/>
    <property type="evidence" value="ECO:0007669"/>
    <property type="project" value="UniProtKB-KW"/>
</dbReference>
<dbReference type="InterPro" id="IPR045028">
    <property type="entry name" value="DinG/Rad3-like"/>
</dbReference>
<dbReference type="Proteomes" id="UP000605805">
    <property type="component" value="Unassembled WGS sequence"/>
</dbReference>
<keyword evidence="3" id="KW-0547">Nucleotide-binding</keyword>
<evidence type="ECO:0000256" key="7">
    <source>
        <dbReference type="ARBA" id="ARBA00022840"/>
    </source>
</evidence>
<dbReference type="EMBL" id="DQTV01000120">
    <property type="protein sequence ID" value="HIP57573.1"/>
    <property type="molecule type" value="Genomic_DNA"/>
</dbReference>
<evidence type="ECO:0000313" key="14">
    <source>
        <dbReference type="EMBL" id="HIP57573.1"/>
    </source>
</evidence>
<dbReference type="GO" id="GO:0046872">
    <property type="term" value="F:metal ion binding"/>
    <property type="evidence" value="ECO:0007669"/>
    <property type="project" value="UniProtKB-KW"/>
</dbReference>
<evidence type="ECO:0000256" key="5">
    <source>
        <dbReference type="ARBA" id="ARBA00022801"/>
    </source>
</evidence>
<dbReference type="InterPro" id="IPR014001">
    <property type="entry name" value="Helicase_ATP-bd"/>
</dbReference>
<feature type="domain" description="Helicase ATP-binding" evidence="13">
    <location>
        <begin position="3"/>
        <end position="257"/>
    </location>
</feature>
<evidence type="ECO:0000256" key="9">
    <source>
        <dbReference type="ARBA" id="ARBA00023014"/>
    </source>
</evidence>
<dbReference type="InterPro" id="IPR006555">
    <property type="entry name" value="ATP-dep_Helicase_C"/>
</dbReference>
<evidence type="ECO:0000256" key="11">
    <source>
        <dbReference type="ARBA" id="ARBA00023204"/>
    </source>
</evidence>
<keyword evidence="1" id="KW-0004">4Fe-4S</keyword>
<dbReference type="GO" id="GO:0051539">
    <property type="term" value="F:4 iron, 4 sulfur cluster binding"/>
    <property type="evidence" value="ECO:0007669"/>
    <property type="project" value="UniProtKB-KW"/>
</dbReference>
<organism evidence="14 15">
    <name type="scientific">Ignisphaera aggregans</name>
    <dbReference type="NCBI Taxonomy" id="334771"/>
    <lineage>
        <taxon>Archaea</taxon>
        <taxon>Thermoproteota</taxon>
        <taxon>Thermoprotei</taxon>
        <taxon>Desulfurococcales</taxon>
        <taxon>Desulfurococcaceae</taxon>
        <taxon>Ignisphaera</taxon>
    </lineage>
</organism>
<dbReference type="Gene3D" id="1.10.275.30">
    <property type="match status" value="1"/>
</dbReference>
<dbReference type="InterPro" id="IPR027417">
    <property type="entry name" value="P-loop_NTPase"/>
</dbReference>
<dbReference type="PANTHER" id="PTHR11472:SF34">
    <property type="entry name" value="REGULATOR OF TELOMERE ELONGATION HELICASE 1"/>
    <property type="match status" value="1"/>
</dbReference>
<evidence type="ECO:0000256" key="2">
    <source>
        <dbReference type="ARBA" id="ARBA00022723"/>
    </source>
</evidence>
<keyword evidence="9" id="KW-0411">Iron-sulfur</keyword>
<dbReference type="SMART" id="SM00487">
    <property type="entry name" value="DEXDc"/>
    <property type="match status" value="1"/>
</dbReference>
<dbReference type="GO" id="GO:0003677">
    <property type="term" value="F:DNA binding"/>
    <property type="evidence" value="ECO:0007669"/>
    <property type="project" value="UniProtKB-KW"/>
</dbReference>
<dbReference type="GO" id="GO:0016818">
    <property type="term" value="F:hydrolase activity, acting on acid anhydrides, in phosphorus-containing anhydrides"/>
    <property type="evidence" value="ECO:0007669"/>
    <property type="project" value="InterPro"/>
</dbReference>
<evidence type="ECO:0000256" key="4">
    <source>
        <dbReference type="ARBA" id="ARBA00022763"/>
    </source>
</evidence>
<keyword evidence="10" id="KW-0238">DNA-binding</keyword>
<name>A0A832YYJ6_9CREN</name>
<keyword evidence="6 14" id="KW-0347">Helicase</keyword>